<dbReference type="OrthoDB" id="9111327at2"/>
<feature type="transmembrane region" description="Helical" evidence="1">
    <location>
        <begin position="332"/>
        <end position="356"/>
    </location>
</feature>
<dbReference type="KEGG" id="elq:Ga0102493_111413"/>
<evidence type="ECO:0000313" key="3">
    <source>
        <dbReference type="Proteomes" id="UP000027866"/>
    </source>
</evidence>
<keyword evidence="1" id="KW-1133">Transmembrane helix</keyword>
<dbReference type="EMBL" id="JMIX01000010">
    <property type="protein sequence ID" value="KEO92261.1"/>
    <property type="molecule type" value="Genomic_DNA"/>
</dbReference>
<dbReference type="Pfam" id="PF12412">
    <property type="entry name" value="DUF3667"/>
    <property type="match status" value="1"/>
</dbReference>
<sequence>MSDVTEGLGGVVEGALVGGAVEPVRGRLADHGESVTCANCAAVFIGNYCPNCGQKAHIHRTLTAIAHDLVHGVLHLDGKLSRTLPLLAFRPGKLTRRYIEGERASFVSPMSMFLFSVFAMFAVFQMVGISTPTNIEVDRAALAIQDRSAEAASELRTQIEALEEGDPRRAELENELRLVERIEAGMGSNGKSEQVSEDPDPDAALDLRDLKLQVTGVDFIDEGIVQKWRDNPGLMLYKLQANGYKFSWLLIPLSIPFVWLLFAWRRSFKAYDHAIFVTYSLSFMSLLFITLSLLNAAGLELGWTVLLFATAAPLHVYKHMKYSYGLSRFSTLWRFFALLVFILFVLMLFLQALFLLGGF</sequence>
<keyword evidence="3" id="KW-1185">Reference proteome</keyword>
<dbReference type="Proteomes" id="UP000027866">
    <property type="component" value="Unassembled WGS sequence"/>
</dbReference>
<organism evidence="2 3">
    <name type="scientific">Erythrobacter litoralis</name>
    <dbReference type="NCBI Taxonomy" id="39960"/>
    <lineage>
        <taxon>Bacteria</taxon>
        <taxon>Pseudomonadati</taxon>
        <taxon>Pseudomonadota</taxon>
        <taxon>Alphaproteobacteria</taxon>
        <taxon>Sphingomonadales</taxon>
        <taxon>Erythrobacteraceae</taxon>
        <taxon>Erythrobacter/Porphyrobacter group</taxon>
        <taxon>Erythrobacter</taxon>
    </lineage>
</organism>
<feature type="transmembrane region" description="Helical" evidence="1">
    <location>
        <begin position="276"/>
        <end position="295"/>
    </location>
</feature>
<dbReference type="InterPro" id="IPR022134">
    <property type="entry name" value="DUF3667"/>
</dbReference>
<evidence type="ECO:0000313" key="2">
    <source>
        <dbReference type="EMBL" id="KEO92261.1"/>
    </source>
</evidence>
<dbReference type="PATRIC" id="fig|39960.10.peg.496"/>
<accession>A0A074MBU4</accession>
<name>A0A074MBU4_9SPHN</name>
<dbReference type="RefSeq" id="WP_034905314.1">
    <property type="nucleotide sequence ID" value="NZ_CP017057.1"/>
</dbReference>
<comment type="caution">
    <text evidence="2">The sequence shown here is derived from an EMBL/GenBank/DDBJ whole genome shotgun (WGS) entry which is preliminary data.</text>
</comment>
<dbReference type="AlphaFoldDB" id="A0A074MBU4"/>
<keyword evidence="1" id="KW-0472">Membrane</keyword>
<feature type="transmembrane region" description="Helical" evidence="1">
    <location>
        <begin position="301"/>
        <end position="320"/>
    </location>
</feature>
<reference evidence="2 3" key="1">
    <citation type="submission" date="2014-04" db="EMBL/GenBank/DDBJ databases">
        <title>A comprehensive comparison of genomes of Erythrobacter spp. Strains.</title>
        <authorList>
            <person name="Zheng Q."/>
        </authorList>
    </citation>
    <scope>NUCLEOTIDE SEQUENCE [LARGE SCALE GENOMIC DNA]</scope>
    <source>
        <strain evidence="2 3">DSM 8509</strain>
    </source>
</reference>
<protein>
    <recommendedName>
        <fullName evidence="4">DUF3667 domain-containing protein</fullName>
    </recommendedName>
</protein>
<keyword evidence="1" id="KW-0812">Transmembrane</keyword>
<proteinExistence type="predicted"/>
<evidence type="ECO:0008006" key="4">
    <source>
        <dbReference type="Google" id="ProtNLM"/>
    </source>
</evidence>
<feature type="transmembrane region" description="Helical" evidence="1">
    <location>
        <begin position="246"/>
        <end position="264"/>
    </location>
</feature>
<gene>
    <name evidence="2" type="ORF">EH32_00530</name>
</gene>
<evidence type="ECO:0000256" key="1">
    <source>
        <dbReference type="SAM" id="Phobius"/>
    </source>
</evidence>
<feature type="transmembrane region" description="Helical" evidence="1">
    <location>
        <begin position="106"/>
        <end position="127"/>
    </location>
</feature>